<protein>
    <submittedName>
        <fullName evidence="1">Uncharacterized protein</fullName>
    </submittedName>
</protein>
<dbReference type="EMBL" id="FMZZ01000018">
    <property type="protein sequence ID" value="SDD79440.1"/>
    <property type="molecule type" value="Genomic_DNA"/>
</dbReference>
<dbReference type="STRING" id="1271860.SAMN05216174_11833"/>
<accession>A0A1G6XMP8</accession>
<evidence type="ECO:0000313" key="1">
    <source>
        <dbReference type="EMBL" id="SDD79440.1"/>
    </source>
</evidence>
<sequence length="144" mass="15169">MLRQLVDDLEHAVVMPLGHHLSLLPMTTALRAAVARVGAPPEAGFADLPAGFDRALAACSVHGPVAYLEAEYFGGVGAQSAQVWDGGNVVLGPLYLAEGEPFPAEGTPISRALRRLGVTSGGHRDEFDAVGLHRHRDTLGWLLG</sequence>
<dbReference type="AlphaFoldDB" id="A0A1G6XMP8"/>
<keyword evidence="2" id="KW-1185">Reference proteome</keyword>
<dbReference type="Proteomes" id="UP000199501">
    <property type="component" value="Unassembled WGS sequence"/>
</dbReference>
<organism evidence="1 2">
    <name type="scientific">Actinokineospora iranica</name>
    <dbReference type="NCBI Taxonomy" id="1271860"/>
    <lineage>
        <taxon>Bacteria</taxon>
        <taxon>Bacillati</taxon>
        <taxon>Actinomycetota</taxon>
        <taxon>Actinomycetes</taxon>
        <taxon>Pseudonocardiales</taxon>
        <taxon>Pseudonocardiaceae</taxon>
        <taxon>Actinokineospora</taxon>
    </lineage>
</organism>
<evidence type="ECO:0000313" key="2">
    <source>
        <dbReference type="Proteomes" id="UP000199501"/>
    </source>
</evidence>
<name>A0A1G6XMP8_9PSEU</name>
<reference evidence="2" key="1">
    <citation type="submission" date="2016-10" db="EMBL/GenBank/DDBJ databases">
        <authorList>
            <person name="Varghese N."/>
            <person name="Submissions S."/>
        </authorList>
    </citation>
    <scope>NUCLEOTIDE SEQUENCE [LARGE SCALE GENOMIC DNA]</scope>
    <source>
        <strain evidence="2">IBRC-M 10403</strain>
    </source>
</reference>
<proteinExistence type="predicted"/>
<gene>
    <name evidence="1" type="ORF">SAMN05216174_11833</name>
</gene>